<keyword evidence="2" id="KW-0732">Signal</keyword>
<dbReference type="RefSeq" id="WP_184532104.1">
    <property type="nucleotide sequence ID" value="NZ_JACHJW010000001.1"/>
</dbReference>
<gene>
    <name evidence="3" type="ORF">FHR38_000310</name>
</gene>
<evidence type="ECO:0000313" key="3">
    <source>
        <dbReference type="EMBL" id="MBB4956577.1"/>
    </source>
</evidence>
<dbReference type="EMBL" id="JACHJW010000001">
    <property type="protein sequence ID" value="MBB4956577.1"/>
    <property type="molecule type" value="Genomic_DNA"/>
</dbReference>
<dbReference type="AlphaFoldDB" id="A0A7W7SLU7"/>
<dbReference type="PROSITE" id="PS51257">
    <property type="entry name" value="PROKAR_LIPOPROTEIN"/>
    <property type="match status" value="1"/>
</dbReference>
<reference evidence="3 4" key="1">
    <citation type="submission" date="2020-08" db="EMBL/GenBank/DDBJ databases">
        <title>Sequencing the genomes of 1000 actinobacteria strains.</title>
        <authorList>
            <person name="Klenk H.-P."/>
        </authorList>
    </citation>
    <scope>NUCLEOTIDE SEQUENCE [LARGE SCALE GENOMIC DNA]</scope>
    <source>
        <strain evidence="3 4">DSM 45886</strain>
    </source>
</reference>
<organism evidence="3 4">
    <name type="scientific">Micromonospora polyrhachis</name>
    <dbReference type="NCBI Taxonomy" id="1282883"/>
    <lineage>
        <taxon>Bacteria</taxon>
        <taxon>Bacillati</taxon>
        <taxon>Actinomycetota</taxon>
        <taxon>Actinomycetes</taxon>
        <taxon>Micromonosporales</taxon>
        <taxon>Micromonosporaceae</taxon>
        <taxon>Micromonospora</taxon>
    </lineage>
</organism>
<evidence type="ECO:0000256" key="1">
    <source>
        <dbReference type="SAM" id="MobiDB-lite"/>
    </source>
</evidence>
<accession>A0A7W7SLU7</accession>
<feature type="chain" id="PRO_5039057091" description="PknH-like extracellular domain-containing protein" evidence="2">
    <location>
        <begin position="26"/>
        <end position="235"/>
    </location>
</feature>
<protein>
    <recommendedName>
        <fullName evidence="5">PknH-like extracellular domain-containing protein</fullName>
    </recommendedName>
</protein>
<evidence type="ECO:0000313" key="4">
    <source>
        <dbReference type="Proteomes" id="UP000578819"/>
    </source>
</evidence>
<evidence type="ECO:0000256" key="2">
    <source>
        <dbReference type="SAM" id="SignalP"/>
    </source>
</evidence>
<sequence>MTRRIHFVVVAAAVLAGLAGCQTTAGRQPGRVASPAGPGTLFSPSPAPSGYTYSGPAEGMERRTIAPDGLLGLGLRVGEDSAGSDRLSPCGDPEPLFEWLGLGYLREWESGQDTPAWTYVKQYTMPFFRDEQVIPGNQVVAEVKRRTTCRTYDSREGTPRLTGELVLPALPGVDAQWAFCERIARSADRAYQACTVYLARAEIVSKVRVRTSEQADARELLPQVAAVAAKALAGR</sequence>
<proteinExistence type="predicted"/>
<evidence type="ECO:0008006" key="5">
    <source>
        <dbReference type="Google" id="ProtNLM"/>
    </source>
</evidence>
<dbReference type="Proteomes" id="UP000578819">
    <property type="component" value="Unassembled WGS sequence"/>
</dbReference>
<feature type="region of interest" description="Disordered" evidence="1">
    <location>
        <begin position="27"/>
        <end position="59"/>
    </location>
</feature>
<feature type="signal peptide" evidence="2">
    <location>
        <begin position="1"/>
        <end position="25"/>
    </location>
</feature>
<name>A0A7W7SLU7_9ACTN</name>
<keyword evidence="4" id="KW-1185">Reference proteome</keyword>
<comment type="caution">
    <text evidence="3">The sequence shown here is derived from an EMBL/GenBank/DDBJ whole genome shotgun (WGS) entry which is preliminary data.</text>
</comment>